<feature type="transmembrane region" description="Helical" evidence="2">
    <location>
        <begin position="142"/>
        <end position="160"/>
    </location>
</feature>
<organism evidence="3 4">
    <name type="scientific">Streptomyces sulfonofaciens</name>
    <dbReference type="NCBI Taxonomy" id="68272"/>
    <lineage>
        <taxon>Bacteria</taxon>
        <taxon>Bacillati</taxon>
        <taxon>Actinomycetota</taxon>
        <taxon>Actinomycetes</taxon>
        <taxon>Kitasatosporales</taxon>
        <taxon>Streptomycetaceae</taxon>
        <taxon>Streptomyces</taxon>
    </lineage>
</organism>
<comment type="caution">
    <text evidence="3">The sequence shown here is derived from an EMBL/GenBank/DDBJ whole genome shotgun (WGS) entry which is preliminary data.</text>
</comment>
<keyword evidence="4" id="KW-1185">Reference proteome</keyword>
<name>A0A919FYI4_9ACTN</name>
<protein>
    <recommendedName>
        <fullName evidence="5">Integral membrane protein</fullName>
    </recommendedName>
</protein>
<keyword evidence="2" id="KW-0812">Transmembrane</keyword>
<evidence type="ECO:0008006" key="5">
    <source>
        <dbReference type="Google" id="ProtNLM"/>
    </source>
</evidence>
<keyword evidence="2" id="KW-0472">Membrane</keyword>
<accession>A0A919FYI4</accession>
<reference evidence="3" key="1">
    <citation type="journal article" date="2014" name="Int. J. Syst. Evol. Microbiol.">
        <title>Complete genome sequence of Corynebacterium casei LMG S-19264T (=DSM 44701T), isolated from a smear-ripened cheese.</title>
        <authorList>
            <consortium name="US DOE Joint Genome Institute (JGI-PGF)"/>
            <person name="Walter F."/>
            <person name="Albersmeier A."/>
            <person name="Kalinowski J."/>
            <person name="Ruckert C."/>
        </authorList>
    </citation>
    <scope>NUCLEOTIDE SEQUENCE</scope>
    <source>
        <strain evidence="3">JCM 5069</strain>
    </source>
</reference>
<dbReference type="AlphaFoldDB" id="A0A919FYI4"/>
<gene>
    <name evidence="3" type="ORF">GCM10018793_14700</name>
</gene>
<feature type="transmembrane region" description="Helical" evidence="2">
    <location>
        <begin position="39"/>
        <end position="59"/>
    </location>
</feature>
<feature type="region of interest" description="Disordered" evidence="1">
    <location>
        <begin position="196"/>
        <end position="216"/>
    </location>
</feature>
<reference evidence="3" key="2">
    <citation type="submission" date="2020-09" db="EMBL/GenBank/DDBJ databases">
        <authorList>
            <person name="Sun Q."/>
            <person name="Ohkuma M."/>
        </authorList>
    </citation>
    <scope>NUCLEOTIDE SEQUENCE</scope>
    <source>
        <strain evidence="3">JCM 5069</strain>
    </source>
</reference>
<evidence type="ECO:0000313" key="3">
    <source>
        <dbReference type="EMBL" id="GHH74161.1"/>
    </source>
</evidence>
<sequence length="230" mass="23381">MTTAHISETAPRALRAALFTALVVTLSSASHVLLSRVPLPPATLAATAAAVFATAYALAGRERGFAGIAGLLIPLELAADTLFTSGQHLCYGQAGGPVRGTLRSVGLDVLCGGPAVGGTLPGVAGEEGRAPALLAHADPASCWLLLAVHIGVGLLAAAWLRRGERALGQLLRAAVAATFRPLLVAVAAAMPHRAPARRLPRPAHRPQGPGARAWVHSVGRRGPPCSAVFA</sequence>
<evidence type="ECO:0000256" key="2">
    <source>
        <dbReference type="SAM" id="Phobius"/>
    </source>
</evidence>
<dbReference type="Proteomes" id="UP000603708">
    <property type="component" value="Unassembled WGS sequence"/>
</dbReference>
<proteinExistence type="predicted"/>
<keyword evidence="2" id="KW-1133">Transmembrane helix</keyword>
<evidence type="ECO:0000256" key="1">
    <source>
        <dbReference type="SAM" id="MobiDB-lite"/>
    </source>
</evidence>
<dbReference type="EMBL" id="BNCD01000003">
    <property type="protein sequence ID" value="GHH74161.1"/>
    <property type="molecule type" value="Genomic_DNA"/>
</dbReference>
<evidence type="ECO:0000313" key="4">
    <source>
        <dbReference type="Proteomes" id="UP000603708"/>
    </source>
</evidence>
<dbReference type="RefSeq" id="WP_229924439.1">
    <property type="nucleotide sequence ID" value="NZ_BNCD01000003.1"/>
</dbReference>